<dbReference type="eggNOG" id="ENOG502TDJP">
    <property type="taxonomic scope" value="Eukaryota"/>
</dbReference>
<evidence type="ECO:0000313" key="2">
    <source>
        <dbReference type="EMBL" id="EGN94174.1"/>
    </source>
</evidence>
<dbReference type="EMBL" id="GL945489">
    <property type="protein sequence ID" value="EGN94174.1"/>
    <property type="molecule type" value="Genomic_DNA"/>
</dbReference>
<protein>
    <recommendedName>
        <fullName evidence="1">G domain-containing protein</fullName>
    </recommendedName>
</protein>
<dbReference type="Pfam" id="PF01926">
    <property type="entry name" value="MMR_HSR1"/>
    <property type="match status" value="1"/>
</dbReference>
<accession>F8QC55</accession>
<organism evidence="3">
    <name type="scientific">Serpula lacrymans var. lacrymans (strain S7.3)</name>
    <name type="common">Dry rot fungus</name>
    <dbReference type="NCBI Taxonomy" id="936435"/>
    <lineage>
        <taxon>Eukaryota</taxon>
        <taxon>Fungi</taxon>
        <taxon>Dikarya</taxon>
        <taxon>Basidiomycota</taxon>
        <taxon>Agaricomycotina</taxon>
        <taxon>Agaricomycetes</taxon>
        <taxon>Agaricomycetidae</taxon>
        <taxon>Boletales</taxon>
        <taxon>Coniophorineae</taxon>
        <taxon>Serpulaceae</taxon>
        <taxon>Serpula</taxon>
    </lineage>
</organism>
<keyword evidence="3" id="KW-1185">Reference proteome</keyword>
<dbReference type="AlphaFoldDB" id="F8QC55"/>
<dbReference type="Gene3D" id="3.40.50.300">
    <property type="entry name" value="P-loop containing nucleotide triphosphate hydrolases"/>
    <property type="match status" value="1"/>
</dbReference>
<reference evidence="3" key="1">
    <citation type="journal article" date="2011" name="Science">
        <title>The plant cell wall-decomposing machinery underlies the functional diversity of forest fungi.</title>
        <authorList>
            <person name="Eastwood D.C."/>
            <person name="Floudas D."/>
            <person name="Binder M."/>
            <person name="Majcherczyk A."/>
            <person name="Schneider P."/>
            <person name="Aerts A."/>
            <person name="Asiegbu F.O."/>
            <person name="Baker S.E."/>
            <person name="Barry K."/>
            <person name="Bendiksby M."/>
            <person name="Blumentritt M."/>
            <person name="Coutinho P.M."/>
            <person name="Cullen D."/>
            <person name="de Vries R.P."/>
            <person name="Gathman A."/>
            <person name="Goodell B."/>
            <person name="Henrissat B."/>
            <person name="Ihrmark K."/>
            <person name="Kauserud H."/>
            <person name="Kohler A."/>
            <person name="LaButti K."/>
            <person name="Lapidus A."/>
            <person name="Lavin J.L."/>
            <person name="Lee Y.-H."/>
            <person name="Lindquist E."/>
            <person name="Lilly W."/>
            <person name="Lucas S."/>
            <person name="Morin E."/>
            <person name="Murat C."/>
            <person name="Oguiza J.A."/>
            <person name="Park J."/>
            <person name="Pisabarro A.G."/>
            <person name="Riley R."/>
            <person name="Rosling A."/>
            <person name="Salamov A."/>
            <person name="Schmidt O."/>
            <person name="Schmutz J."/>
            <person name="Skrede I."/>
            <person name="Stenlid J."/>
            <person name="Wiebenga A."/>
            <person name="Xie X."/>
            <person name="Kuees U."/>
            <person name="Hibbett D.S."/>
            <person name="Hoffmeister D."/>
            <person name="Hoegberg N."/>
            <person name="Martin F."/>
            <person name="Grigoriev I.V."/>
            <person name="Watkinson S.C."/>
        </authorList>
    </citation>
    <scope>NUCLEOTIDE SEQUENCE [LARGE SCALE GENOMIC DNA]</scope>
    <source>
        <strain evidence="3">strain S7.3</strain>
    </source>
</reference>
<dbReference type="InParanoid" id="F8QC55"/>
<dbReference type="GO" id="GO:0005525">
    <property type="term" value="F:GTP binding"/>
    <property type="evidence" value="ECO:0007669"/>
    <property type="project" value="InterPro"/>
</dbReference>
<feature type="domain" description="G" evidence="1">
    <location>
        <begin position="65"/>
        <end position="165"/>
    </location>
</feature>
<dbReference type="Proteomes" id="UP000008063">
    <property type="component" value="Unassembled WGS sequence"/>
</dbReference>
<proteinExistence type="predicted"/>
<dbReference type="OrthoDB" id="8954335at2759"/>
<dbReference type="CDD" id="cd00882">
    <property type="entry name" value="Ras_like_GTPase"/>
    <property type="match status" value="1"/>
</dbReference>
<evidence type="ECO:0000313" key="3">
    <source>
        <dbReference type="Proteomes" id="UP000008063"/>
    </source>
</evidence>
<dbReference type="SUPFAM" id="SSF52540">
    <property type="entry name" value="P-loop containing nucleoside triphosphate hydrolases"/>
    <property type="match status" value="1"/>
</dbReference>
<dbReference type="STRING" id="936435.F8QC55"/>
<gene>
    <name evidence="2" type="ORF">SERLA73DRAFT_188766</name>
</gene>
<dbReference type="OMA" id="FHEVICQ"/>
<dbReference type="HOGENOM" id="CLU_050405_0_1_1"/>
<evidence type="ECO:0000259" key="1">
    <source>
        <dbReference type="Pfam" id="PF01926"/>
    </source>
</evidence>
<sequence>MHRTDNAPQECRSHQTIVYLPPPFDLSFAEVCPVPHYTFCPGIVHSLFFHDFSMADSENTSIPNIILFGSTGSGKSSIVNMIADSPADRPIANMSSGATGCTFKSDKYQCRILGSLFNIYDTAGLDEGGTGTVPREDAIVQLYQLIRKLDTGVSLLVYCMRAPRIQDSAHKNWKLFYEVFCREKVPIVIIITGLEHEDPMDDWWDRNKGAFQRNEMRPSGFACTTATRGKRKQSGKYQLEEEYSESQEKVWKLIKYNHLEEPWKVEKIEWFTYMMRCLKRHKEAGPPIHQLVTRCEMTEEEAIQLANKLKE</sequence>
<name>F8QC55_SERL3</name>
<dbReference type="InterPro" id="IPR006073">
    <property type="entry name" value="GTP-bd"/>
</dbReference>
<dbReference type="InterPro" id="IPR027417">
    <property type="entry name" value="P-loop_NTPase"/>
</dbReference>